<evidence type="ECO:0008006" key="4">
    <source>
        <dbReference type="Google" id="ProtNLM"/>
    </source>
</evidence>
<proteinExistence type="predicted"/>
<gene>
    <name evidence="2" type="ORF">VM95_12660</name>
</gene>
<reference evidence="2 3" key="1">
    <citation type="submission" date="2015-02" db="EMBL/GenBank/DDBJ databases">
        <authorList>
            <person name="Ju K.-S."/>
            <person name="Doroghazi J.R."/>
            <person name="Metcalf W."/>
        </authorList>
    </citation>
    <scope>NUCLEOTIDE SEQUENCE [LARGE SCALE GENOMIC DNA]</scope>
    <source>
        <strain evidence="2 3">ATCC 31215</strain>
    </source>
</reference>
<comment type="caution">
    <text evidence="2">The sequence shown here is derived from an EMBL/GenBank/DDBJ whole genome shotgun (WGS) entry which is preliminary data.</text>
</comment>
<dbReference type="Proteomes" id="UP000033699">
    <property type="component" value="Unassembled WGS sequence"/>
</dbReference>
<dbReference type="Pfam" id="PF14081">
    <property type="entry name" value="DUF4262"/>
    <property type="match status" value="1"/>
</dbReference>
<organism evidence="2 3">
    <name type="scientific">Streptomyces rubellomurinus (strain ATCC 31215)</name>
    <dbReference type="NCBI Taxonomy" id="359131"/>
    <lineage>
        <taxon>Bacteria</taxon>
        <taxon>Bacillati</taxon>
        <taxon>Actinomycetota</taxon>
        <taxon>Actinomycetes</taxon>
        <taxon>Kitasatosporales</taxon>
        <taxon>Streptomycetaceae</taxon>
        <taxon>Streptomyces</taxon>
    </lineage>
</organism>
<feature type="compositionally biased region" description="Pro residues" evidence="1">
    <location>
        <begin position="143"/>
        <end position="159"/>
    </location>
</feature>
<evidence type="ECO:0000313" key="3">
    <source>
        <dbReference type="Proteomes" id="UP000033699"/>
    </source>
</evidence>
<accession>A0A0F2TFA8</accession>
<dbReference type="AlphaFoldDB" id="A0A0F2TFA8"/>
<keyword evidence="3" id="KW-1185">Reference proteome</keyword>
<feature type="region of interest" description="Disordered" evidence="1">
    <location>
        <begin position="133"/>
        <end position="162"/>
    </location>
</feature>
<sequence>MTDETTTTTASPPCPCVLCDPAASATVLARARLRRRWATRTAHVREYGWHVVGVGGGGEVPDWAFTVGLWHSFRLPEVVMAGLELQGMMHWLNDAAALLRDGAPTAPGTLLPDVIEGYRLRIEPVDPSWHGPLFGTCRSPTTPRAPGPRRPPGYRPPHSPASNAFSGVGLPVALEAAALALVALPGRPQTSPVTRPRRRRGPVARRIRAAGAAR</sequence>
<dbReference type="RefSeq" id="WP_045695584.1">
    <property type="nucleotide sequence ID" value="NZ_JZKH01000020.1"/>
</dbReference>
<feature type="region of interest" description="Disordered" evidence="1">
    <location>
        <begin position="187"/>
        <end position="214"/>
    </location>
</feature>
<name>A0A0F2TFA8_STRR3</name>
<protein>
    <recommendedName>
        <fullName evidence="4">DUF4262 domain-containing protein</fullName>
    </recommendedName>
</protein>
<dbReference type="EMBL" id="JZKH01000020">
    <property type="protein sequence ID" value="KJS61839.1"/>
    <property type="molecule type" value="Genomic_DNA"/>
</dbReference>
<feature type="compositionally biased region" description="Basic residues" evidence="1">
    <location>
        <begin position="195"/>
        <end position="208"/>
    </location>
</feature>
<evidence type="ECO:0000313" key="2">
    <source>
        <dbReference type="EMBL" id="KJS61839.1"/>
    </source>
</evidence>
<evidence type="ECO:0000256" key="1">
    <source>
        <dbReference type="SAM" id="MobiDB-lite"/>
    </source>
</evidence>
<dbReference type="InterPro" id="IPR025358">
    <property type="entry name" value="DUF4262"/>
</dbReference>